<keyword evidence="5 7" id="KW-1133">Transmembrane helix</keyword>
<keyword evidence="4 7" id="KW-0812">Transmembrane</keyword>
<evidence type="ECO:0000256" key="1">
    <source>
        <dbReference type="ARBA" id="ARBA00004167"/>
    </source>
</evidence>
<evidence type="ECO:0000256" key="6">
    <source>
        <dbReference type="ARBA" id="ARBA00023136"/>
    </source>
</evidence>
<evidence type="ECO:0000256" key="3">
    <source>
        <dbReference type="ARBA" id="ARBA00014451"/>
    </source>
</evidence>
<dbReference type="AlphaFoldDB" id="A0A1B0GD52"/>
<sequence>MLKNILERLKINMHEKDNASKQQSAAYSPGSGIRQVKTTNVFRMLNFELYAKPNKIIMCVGLACITGVIGYITYMRSKYEDMGYYAAMQEDGHEVFTKKQSKWDT</sequence>
<dbReference type="PANTHER" id="PTHR14274">
    <property type="entry name" value="SMALL INTEGRAL MEMBRANE PROTEIN 8"/>
    <property type="match status" value="1"/>
</dbReference>
<dbReference type="InterPro" id="IPR026686">
    <property type="entry name" value="UPF0708"/>
</dbReference>
<dbReference type="Pfam" id="PF14937">
    <property type="entry name" value="DUF4500"/>
    <property type="match status" value="1"/>
</dbReference>
<dbReference type="EnsemblMetazoa" id="GMOY011228-RA">
    <property type="protein sequence ID" value="GMOY011228-PA"/>
    <property type="gene ID" value="GMOY011228"/>
</dbReference>
<dbReference type="EMBL" id="CCAG010002317">
    <property type="status" value="NOT_ANNOTATED_CDS"/>
    <property type="molecule type" value="Genomic_DNA"/>
</dbReference>
<feature type="transmembrane region" description="Helical" evidence="7">
    <location>
        <begin position="56"/>
        <end position="74"/>
    </location>
</feature>
<reference evidence="8" key="1">
    <citation type="submission" date="2020-05" db="UniProtKB">
        <authorList>
            <consortium name="EnsemblMetazoa"/>
        </authorList>
    </citation>
    <scope>IDENTIFICATION</scope>
    <source>
        <strain evidence="8">Yale</strain>
    </source>
</reference>
<comment type="subcellular location">
    <subcellularLocation>
        <location evidence="1">Membrane</location>
        <topology evidence="1">Single-pass membrane protein</topology>
    </subcellularLocation>
</comment>
<dbReference type="Proteomes" id="UP000092444">
    <property type="component" value="Unassembled WGS sequence"/>
</dbReference>
<organism evidence="8 9">
    <name type="scientific">Glossina morsitans morsitans</name>
    <name type="common">Savannah tsetse fly</name>
    <dbReference type="NCBI Taxonomy" id="37546"/>
    <lineage>
        <taxon>Eukaryota</taxon>
        <taxon>Metazoa</taxon>
        <taxon>Ecdysozoa</taxon>
        <taxon>Arthropoda</taxon>
        <taxon>Hexapoda</taxon>
        <taxon>Insecta</taxon>
        <taxon>Pterygota</taxon>
        <taxon>Neoptera</taxon>
        <taxon>Endopterygota</taxon>
        <taxon>Diptera</taxon>
        <taxon>Brachycera</taxon>
        <taxon>Muscomorpha</taxon>
        <taxon>Hippoboscoidea</taxon>
        <taxon>Glossinidae</taxon>
        <taxon>Glossina</taxon>
    </lineage>
</organism>
<evidence type="ECO:0000256" key="4">
    <source>
        <dbReference type="ARBA" id="ARBA00022692"/>
    </source>
</evidence>
<dbReference type="VEuPathDB" id="VectorBase:GMOY011228"/>
<dbReference type="PANTHER" id="PTHR14274:SF1">
    <property type="entry name" value="SMALL INTEGRAL MEMBRANE PROTEIN 8"/>
    <property type="match status" value="1"/>
</dbReference>
<name>A0A1B0GD52_GLOMM</name>
<protein>
    <recommendedName>
        <fullName evidence="3">Small integral membrane protein 8</fullName>
    </recommendedName>
</protein>
<evidence type="ECO:0000313" key="9">
    <source>
        <dbReference type="Proteomes" id="UP000092444"/>
    </source>
</evidence>
<evidence type="ECO:0000256" key="7">
    <source>
        <dbReference type="SAM" id="Phobius"/>
    </source>
</evidence>
<comment type="similarity">
    <text evidence="2">Belongs to the SMIM8 family.</text>
</comment>
<dbReference type="PhylomeDB" id="A0A1B0GD52"/>
<evidence type="ECO:0000256" key="2">
    <source>
        <dbReference type="ARBA" id="ARBA00009328"/>
    </source>
</evidence>
<accession>A0A1B0GD52</accession>
<dbReference type="GO" id="GO:0016020">
    <property type="term" value="C:membrane"/>
    <property type="evidence" value="ECO:0007669"/>
    <property type="project" value="UniProtKB-SubCell"/>
</dbReference>
<proteinExistence type="inferred from homology"/>
<keyword evidence="9" id="KW-1185">Reference proteome</keyword>
<evidence type="ECO:0000256" key="5">
    <source>
        <dbReference type="ARBA" id="ARBA00022989"/>
    </source>
</evidence>
<evidence type="ECO:0000313" key="8">
    <source>
        <dbReference type="EnsemblMetazoa" id="GMOY011228-PA"/>
    </source>
</evidence>
<keyword evidence="6 7" id="KW-0472">Membrane</keyword>